<gene>
    <name evidence="2" type="ORF">CPAG_01676</name>
</gene>
<dbReference type="OrthoDB" id="360540at2759"/>
<sequence>MESRLIPFSEAETSVKWTEIDKCNTHVHSHNWHMFQLPRSLAKEITETYIVWRARGGLSKKTLQALMAQFPKQTVYGASTESVFNSGKEWFMRLDFCSAKDGEKGAAPIHILEDIIRALCSSARARRALLDDLDDDEERKPKDLPRSIQQKYESTSGIPCVLPTANRRDFVYLAVPLDKPIWCEGPFRATENCVAYIGRSQGDPCPHHTTGSRNRRLDTGENAGGGVYF</sequence>
<dbReference type="EMBL" id="DS268109">
    <property type="protein sequence ID" value="KMM65325.1"/>
    <property type="molecule type" value="Genomic_DNA"/>
</dbReference>
<feature type="region of interest" description="Disordered" evidence="1">
    <location>
        <begin position="206"/>
        <end position="229"/>
    </location>
</feature>
<organism evidence="2 3">
    <name type="scientific">Coccidioides posadasii RMSCC 3488</name>
    <dbReference type="NCBI Taxonomy" id="454284"/>
    <lineage>
        <taxon>Eukaryota</taxon>
        <taxon>Fungi</taxon>
        <taxon>Dikarya</taxon>
        <taxon>Ascomycota</taxon>
        <taxon>Pezizomycotina</taxon>
        <taxon>Eurotiomycetes</taxon>
        <taxon>Eurotiomycetidae</taxon>
        <taxon>Onygenales</taxon>
        <taxon>Onygenaceae</taxon>
        <taxon>Coccidioides</taxon>
    </lineage>
</organism>
<dbReference type="Proteomes" id="UP000054567">
    <property type="component" value="Unassembled WGS sequence"/>
</dbReference>
<evidence type="ECO:0000313" key="3">
    <source>
        <dbReference type="Proteomes" id="UP000054567"/>
    </source>
</evidence>
<evidence type="ECO:0000313" key="2">
    <source>
        <dbReference type="EMBL" id="KMM65325.1"/>
    </source>
</evidence>
<protein>
    <submittedName>
        <fullName evidence="2">Uncharacterized protein</fullName>
    </submittedName>
</protein>
<evidence type="ECO:0000256" key="1">
    <source>
        <dbReference type="SAM" id="MobiDB-lite"/>
    </source>
</evidence>
<reference evidence="3" key="3">
    <citation type="journal article" date="2010" name="Genome Res.">
        <title>Population genomic sequencing of Coccidioides fungi reveals recent hybridization and transposon control.</title>
        <authorList>
            <person name="Neafsey D.E."/>
            <person name="Barker B.M."/>
            <person name="Sharpton T.J."/>
            <person name="Stajich J.E."/>
            <person name="Park D.J."/>
            <person name="Whiston E."/>
            <person name="Hung C.-Y."/>
            <person name="McMahan C."/>
            <person name="White J."/>
            <person name="Sykes S."/>
            <person name="Heiman D."/>
            <person name="Young S."/>
            <person name="Zeng Q."/>
            <person name="Abouelleil A."/>
            <person name="Aftuck L."/>
            <person name="Bessette D."/>
            <person name="Brown A."/>
            <person name="FitzGerald M."/>
            <person name="Lui A."/>
            <person name="Macdonald J.P."/>
            <person name="Priest M."/>
            <person name="Orbach M.J."/>
            <person name="Galgiani J.N."/>
            <person name="Kirkland T.N."/>
            <person name="Cole G.T."/>
            <person name="Birren B.W."/>
            <person name="Henn M.R."/>
            <person name="Taylor J.W."/>
            <person name="Rounsley S.D."/>
        </authorList>
    </citation>
    <scope>NUCLEOTIDE SEQUENCE [LARGE SCALE GENOMIC DNA]</scope>
    <source>
        <strain evidence="3">RMSCC 3488</strain>
    </source>
</reference>
<dbReference type="VEuPathDB" id="FungiDB:CPAG_01676"/>
<reference evidence="3" key="2">
    <citation type="journal article" date="2009" name="Genome Res.">
        <title>Comparative genomic analyses of the human fungal pathogens Coccidioides and their relatives.</title>
        <authorList>
            <person name="Sharpton T.J."/>
            <person name="Stajich J.E."/>
            <person name="Rounsley S.D."/>
            <person name="Gardner M.J."/>
            <person name="Wortman J.R."/>
            <person name="Jordar V.S."/>
            <person name="Maiti R."/>
            <person name="Kodira C.D."/>
            <person name="Neafsey D.E."/>
            <person name="Zeng Q."/>
            <person name="Hung C.-Y."/>
            <person name="McMahan C."/>
            <person name="Muszewska A."/>
            <person name="Grynberg M."/>
            <person name="Mandel M.A."/>
            <person name="Kellner E.M."/>
            <person name="Barker B.M."/>
            <person name="Galgiani J.N."/>
            <person name="Orbach M.J."/>
            <person name="Kirkland T.N."/>
            <person name="Cole G.T."/>
            <person name="Henn M.R."/>
            <person name="Birren B.W."/>
            <person name="Taylor J.W."/>
        </authorList>
    </citation>
    <scope>NUCLEOTIDE SEQUENCE [LARGE SCALE GENOMIC DNA]</scope>
    <source>
        <strain evidence="3">RMSCC 3488</strain>
    </source>
</reference>
<name>A0A0J6F7Q4_COCPO</name>
<dbReference type="AlphaFoldDB" id="A0A0J6F7Q4"/>
<reference evidence="2 3" key="1">
    <citation type="submission" date="2007-06" db="EMBL/GenBank/DDBJ databases">
        <title>The Genome Sequence of Coccidioides posadasii RMSCC_3488.</title>
        <authorList>
            <consortium name="Coccidioides Genome Resources Consortium"/>
            <consortium name="The Broad Institute Genome Sequencing Platform"/>
            <person name="Henn M.R."/>
            <person name="Sykes S."/>
            <person name="Young S."/>
            <person name="Jaffe D."/>
            <person name="Berlin A."/>
            <person name="Alvarez P."/>
            <person name="Butler J."/>
            <person name="Gnerre S."/>
            <person name="Grabherr M."/>
            <person name="Mauceli E."/>
            <person name="Brockman W."/>
            <person name="Kodira C."/>
            <person name="Alvarado L."/>
            <person name="Zeng Q."/>
            <person name="Crawford M."/>
            <person name="Antoine C."/>
            <person name="Devon K."/>
            <person name="Galgiani J."/>
            <person name="Orsborn K."/>
            <person name="Lewis M.L."/>
            <person name="Nusbaum C."/>
            <person name="Galagan J."/>
            <person name="Birren B."/>
        </authorList>
    </citation>
    <scope>NUCLEOTIDE SEQUENCE [LARGE SCALE GENOMIC DNA]</scope>
    <source>
        <strain evidence="2 3">RMSCC 3488</strain>
    </source>
</reference>
<proteinExistence type="predicted"/>
<accession>A0A0J6F7Q4</accession>